<dbReference type="Proteomes" id="UP000008467">
    <property type="component" value="Chromosome"/>
</dbReference>
<protein>
    <submittedName>
        <fullName evidence="1">Uncharacterized protein</fullName>
    </submittedName>
</protein>
<evidence type="ECO:0000313" key="1">
    <source>
        <dbReference type="EMBL" id="ADZ82545.1"/>
    </source>
</evidence>
<accession>F2JPJ7</accession>
<reference evidence="1 2" key="1">
    <citation type="journal article" date="2011" name="J. Bacteriol.">
        <title>Complete genome sequence of the cellulose-degrading bacterium Cellulosilyticum lentocellum.</title>
        <authorList>
            <consortium name="US DOE Joint Genome Institute"/>
            <person name="Miller D.A."/>
            <person name="Suen G."/>
            <person name="Bruce D."/>
            <person name="Copeland A."/>
            <person name="Cheng J.F."/>
            <person name="Detter C."/>
            <person name="Goodwin L.A."/>
            <person name="Han C.S."/>
            <person name="Hauser L.J."/>
            <person name="Land M.L."/>
            <person name="Lapidus A."/>
            <person name="Lucas S."/>
            <person name="Meincke L."/>
            <person name="Pitluck S."/>
            <person name="Tapia R."/>
            <person name="Teshima H."/>
            <person name="Woyke T."/>
            <person name="Fox B.G."/>
            <person name="Angert E.R."/>
            <person name="Currie C.R."/>
        </authorList>
    </citation>
    <scope>NUCLEOTIDE SEQUENCE [LARGE SCALE GENOMIC DNA]</scope>
    <source>
        <strain evidence="2">ATCC 49066 / DSM 5427 / NCIMB 11756 / RHM5</strain>
    </source>
</reference>
<dbReference type="EMBL" id="CP002582">
    <property type="protein sequence ID" value="ADZ82545.1"/>
    <property type="molecule type" value="Genomic_DNA"/>
</dbReference>
<evidence type="ECO:0000313" key="2">
    <source>
        <dbReference type="Proteomes" id="UP000008467"/>
    </source>
</evidence>
<dbReference type="KEGG" id="cle:Clole_0812"/>
<dbReference type="STRING" id="642492.Clole_0812"/>
<sequence>MTKKIEGKYDKRYHNTKLLLRNYHEFKQHCIECGNSIEEIDDTLEAWELTLVKEEHSEDYIKSAKRTKARTQIIVDLIDKFLEAHRQEAMNRHDVNKLKRANIIDKMYISDNLTMEKLAEDMDCDIATISRQHKTAINELSVLFFGIEGLKLEA</sequence>
<proteinExistence type="predicted"/>
<keyword evidence="2" id="KW-1185">Reference proteome</keyword>
<dbReference type="RefSeq" id="WP_013655846.1">
    <property type="nucleotide sequence ID" value="NC_015275.1"/>
</dbReference>
<organism evidence="1 2">
    <name type="scientific">Cellulosilyticum lentocellum (strain ATCC 49066 / DSM 5427 / NCIMB 11756 / RHM5)</name>
    <name type="common">Clostridium lentocellum</name>
    <dbReference type="NCBI Taxonomy" id="642492"/>
    <lineage>
        <taxon>Bacteria</taxon>
        <taxon>Bacillati</taxon>
        <taxon>Bacillota</taxon>
        <taxon>Clostridia</taxon>
        <taxon>Lachnospirales</taxon>
        <taxon>Cellulosilyticaceae</taxon>
        <taxon>Cellulosilyticum</taxon>
    </lineage>
</organism>
<dbReference type="AlphaFoldDB" id="F2JPJ7"/>
<gene>
    <name evidence="1" type="ordered locus">Clole_0812</name>
</gene>
<dbReference type="HOGENOM" id="CLU_097117_1_1_9"/>
<name>F2JPJ7_CELLD</name>